<reference evidence="2" key="1">
    <citation type="submission" date="2016-07" db="EMBL/GenBank/DDBJ databases">
        <title>Microvirga ossetica sp. nov. a new species of rhizobia isolated from root nodules of the legume species Vicia alpestris Steven originated from North Ossetia region in the Caucasus.</title>
        <authorList>
            <person name="Safronova V.I."/>
            <person name="Kuznetsova I.G."/>
            <person name="Sazanova A.L."/>
            <person name="Belimov A."/>
            <person name="Andronov E."/>
            <person name="Osledkin Y.S."/>
            <person name="Onishchuk O.P."/>
            <person name="Kurchak O.N."/>
            <person name="Shaposhnikov A.I."/>
            <person name="Willems A."/>
            <person name="Tikhonovich I.A."/>
        </authorList>
    </citation>
    <scope>NUCLEOTIDE SEQUENCE [LARGE SCALE GENOMIC DNA]</scope>
    <source>
        <strain evidence="2">V5/3M</strain>
        <plasmid evidence="2">unnamed1</plasmid>
    </source>
</reference>
<gene>
    <name evidence="2" type="ORF">BB934_28740</name>
</gene>
<protein>
    <submittedName>
        <fullName evidence="2">Amidase</fullName>
    </submittedName>
</protein>
<dbReference type="Pfam" id="PF01425">
    <property type="entry name" value="Amidase"/>
    <property type="match status" value="1"/>
</dbReference>
<dbReference type="GO" id="GO:0003824">
    <property type="term" value="F:catalytic activity"/>
    <property type="evidence" value="ECO:0007669"/>
    <property type="project" value="InterPro"/>
</dbReference>
<accession>A0A1B2EQS7</accession>
<dbReference type="InterPro" id="IPR023631">
    <property type="entry name" value="Amidase_dom"/>
</dbReference>
<evidence type="ECO:0000259" key="1">
    <source>
        <dbReference type="Pfam" id="PF01425"/>
    </source>
</evidence>
<dbReference type="PANTHER" id="PTHR11895:SF76">
    <property type="entry name" value="INDOLEACETAMIDE HYDROLASE"/>
    <property type="match status" value="1"/>
</dbReference>
<dbReference type="EMBL" id="CP016617">
    <property type="protein sequence ID" value="ANY82310.1"/>
    <property type="molecule type" value="Genomic_DNA"/>
</dbReference>
<dbReference type="RefSeq" id="WP_099513424.1">
    <property type="nucleotide sequence ID" value="NZ_CP016617.1"/>
</dbReference>
<dbReference type="SUPFAM" id="SSF75304">
    <property type="entry name" value="Amidase signature (AS) enzymes"/>
    <property type="match status" value="1"/>
</dbReference>
<dbReference type="KEGG" id="moc:BB934_28740"/>
<keyword evidence="2" id="KW-0614">Plasmid</keyword>
<geneLocation type="plasmid" evidence="2">
    <name>unnamed1</name>
</geneLocation>
<proteinExistence type="predicted"/>
<evidence type="ECO:0000313" key="2">
    <source>
        <dbReference type="EMBL" id="ANY82310.1"/>
    </source>
</evidence>
<dbReference type="InterPro" id="IPR000120">
    <property type="entry name" value="Amidase"/>
</dbReference>
<dbReference type="InterPro" id="IPR036928">
    <property type="entry name" value="AS_sf"/>
</dbReference>
<organism evidence="2">
    <name type="scientific">Microvirga ossetica</name>
    <dbReference type="NCBI Taxonomy" id="1882682"/>
    <lineage>
        <taxon>Bacteria</taxon>
        <taxon>Pseudomonadati</taxon>
        <taxon>Pseudomonadota</taxon>
        <taxon>Alphaproteobacteria</taxon>
        <taxon>Hyphomicrobiales</taxon>
        <taxon>Methylobacteriaceae</taxon>
        <taxon>Microvirga</taxon>
    </lineage>
</organism>
<dbReference type="OrthoDB" id="9814821at2"/>
<sequence>MTEPCDLSAREARRLIGCRSLSPVELLESCLTRIEQVNPAVNAFVALDVPGSRAAAKQAEDAVMRGDDLPLLHGLPIGVKDLDETAGLRTTWGSTLYRDHIPTHDAGMVARFRSAGGLVLGKTNTPEWGLGANTRNAVYGATGNPFDPERSCAGSSGGSAVALAANMAPLCTGSDMGGSLRNPAAFCGIVGFRPSPGLVPSEKRALGWSPLSVLGPMARNVEDLCLLLSAMASDDARDPLAYTMHRASVRSAPGLFWPPPQVDLAKLRVAASEDFGQAPVERIVREAFQVRAEACLTMVRELAFAHPDCSGADESFAVLRAAGVLATHLERYRTRPEECGPNLQANVEEGLHYRLEDYARAHVKQTQIYHSFQRFFQSHDVLITPAITISPRPWRELYPTEIDGQRTRNYFHWLAMAYYVTLSGHPAVCLPVGLDAQGMPFGLQIVGPRGGDAFVLGVAAALEEAFNSSPMLRRPVPNIEQLRAAPPISSMDGFLGWE</sequence>
<dbReference type="Gene3D" id="3.90.1300.10">
    <property type="entry name" value="Amidase signature (AS) domain"/>
    <property type="match status" value="1"/>
</dbReference>
<feature type="domain" description="Amidase" evidence="1">
    <location>
        <begin position="25"/>
        <end position="456"/>
    </location>
</feature>
<dbReference type="PANTHER" id="PTHR11895">
    <property type="entry name" value="TRANSAMIDASE"/>
    <property type="match status" value="1"/>
</dbReference>
<name>A0A1B2EQS7_9HYPH</name>
<dbReference type="AlphaFoldDB" id="A0A1B2EQS7"/>